<reference evidence="1 2" key="1">
    <citation type="journal article" date="2018" name="Front. Microbiol.">
        <title>Genome-Wide Analysis of Corynespora cassiicola Leaf Fall Disease Putative Effectors.</title>
        <authorList>
            <person name="Lopez D."/>
            <person name="Ribeiro S."/>
            <person name="Label P."/>
            <person name="Fumanal B."/>
            <person name="Venisse J.S."/>
            <person name="Kohler A."/>
            <person name="de Oliveira R.R."/>
            <person name="Labutti K."/>
            <person name="Lipzen A."/>
            <person name="Lail K."/>
            <person name="Bauer D."/>
            <person name="Ohm R.A."/>
            <person name="Barry K.W."/>
            <person name="Spatafora J."/>
            <person name="Grigoriev I.V."/>
            <person name="Martin F.M."/>
            <person name="Pujade-Renaud V."/>
        </authorList>
    </citation>
    <scope>NUCLEOTIDE SEQUENCE [LARGE SCALE GENOMIC DNA]</scope>
    <source>
        <strain evidence="1 2">Philippines</strain>
    </source>
</reference>
<gene>
    <name evidence="1" type="ORF">BS50DRAFT_254002</name>
</gene>
<dbReference type="Proteomes" id="UP000240883">
    <property type="component" value="Unassembled WGS sequence"/>
</dbReference>
<evidence type="ECO:0000313" key="2">
    <source>
        <dbReference type="Proteomes" id="UP000240883"/>
    </source>
</evidence>
<dbReference type="AlphaFoldDB" id="A0A2T2P4K6"/>
<sequence>MGRGTWVPKPRRAERCVGFVVAARLIFSAWAWRQQANGVLVGRVEMFKVRMGISVGAREGRGVILEVSFVLGQGQAEGARAWARAWAWAWACAWGEAYAC</sequence>
<organism evidence="1 2">
    <name type="scientific">Corynespora cassiicola Philippines</name>
    <dbReference type="NCBI Taxonomy" id="1448308"/>
    <lineage>
        <taxon>Eukaryota</taxon>
        <taxon>Fungi</taxon>
        <taxon>Dikarya</taxon>
        <taxon>Ascomycota</taxon>
        <taxon>Pezizomycotina</taxon>
        <taxon>Dothideomycetes</taxon>
        <taxon>Pleosporomycetidae</taxon>
        <taxon>Pleosporales</taxon>
        <taxon>Corynesporascaceae</taxon>
        <taxon>Corynespora</taxon>
    </lineage>
</organism>
<name>A0A2T2P4K6_CORCC</name>
<evidence type="ECO:0000313" key="1">
    <source>
        <dbReference type="EMBL" id="PSN72533.1"/>
    </source>
</evidence>
<proteinExistence type="predicted"/>
<accession>A0A2T2P4K6</accession>
<dbReference type="EMBL" id="KZ678130">
    <property type="protein sequence ID" value="PSN72533.1"/>
    <property type="molecule type" value="Genomic_DNA"/>
</dbReference>
<keyword evidence="2" id="KW-1185">Reference proteome</keyword>
<protein>
    <submittedName>
        <fullName evidence="1">Uncharacterized protein</fullName>
    </submittedName>
</protein>